<accession>A0ABS0H3N5</accession>
<dbReference type="PANTHER" id="PTHR11496">
    <property type="entry name" value="ALCOHOL DEHYDROGENASE"/>
    <property type="match status" value="1"/>
</dbReference>
<evidence type="ECO:0000256" key="2">
    <source>
        <dbReference type="ARBA" id="ARBA00023002"/>
    </source>
</evidence>
<dbReference type="InterPro" id="IPR001670">
    <property type="entry name" value="ADH_Fe/GldA"/>
</dbReference>
<feature type="domain" description="Fe-containing alcohol dehydrogenase-like C-terminal" evidence="4">
    <location>
        <begin position="192"/>
        <end position="377"/>
    </location>
</feature>
<dbReference type="InterPro" id="IPR039697">
    <property type="entry name" value="Alcohol_dehydrogenase_Fe"/>
</dbReference>
<name>A0ABS0H3N5_9ACTN</name>
<sequence length="378" mass="39243">MTIEFAFGVPTRLAFGPRSVDGLATAVAEAGSRALVITGHGSSQRSGLLDRCTDALREASVQTAVFDGIDSNPTYESILAAAARGRATSAEAIVAIGGGSAMDAGRLIALAMADPERFWECRVTGSLSVPGIPASLTPTFTVPTLHGTGAEISPAALVRRGTAKEVYFSPHLFPRAAFVEPSLALTASAKLTAESGVDALIQGLEAYVSRTAQPFSDMFALEAVRLAARWLPAAVRDPADPEAREFVALAALLSLYAVNQAGVGGIHALSNPLSGRYNVHHGRALSLVAVAVVEYNLASSPDRFAAVARLIDGMDAGDPARSLGGWLAGVGLGGRLSDHGVRSDDLDAMAVEAQNPDMATNPLALPPEVVCRIYRSLM</sequence>
<protein>
    <submittedName>
        <fullName evidence="5">Iron-containing alcohol dehydrogenase</fullName>
    </submittedName>
</protein>
<evidence type="ECO:0000256" key="1">
    <source>
        <dbReference type="ARBA" id="ARBA00007358"/>
    </source>
</evidence>
<keyword evidence="6" id="KW-1185">Reference proteome</keyword>
<organism evidence="5 6">
    <name type="scientific">Plantactinospora alkalitolerans</name>
    <dbReference type="NCBI Taxonomy" id="2789879"/>
    <lineage>
        <taxon>Bacteria</taxon>
        <taxon>Bacillati</taxon>
        <taxon>Actinomycetota</taxon>
        <taxon>Actinomycetes</taxon>
        <taxon>Micromonosporales</taxon>
        <taxon>Micromonosporaceae</taxon>
        <taxon>Plantactinospora</taxon>
    </lineage>
</organism>
<evidence type="ECO:0000313" key="5">
    <source>
        <dbReference type="EMBL" id="MBF9132744.1"/>
    </source>
</evidence>
<dbReference type="Gene3D" id="3.40.50.1970">
    <property type="match status" value="1"/>
</dbReference>
<dbReference type="EMBL" id="JADPUN010000247">
    <property type="protein sequence ID" value="MBF9132744.1"/>
    <property type="molecule type" value="Genomic_DNA"/>
</dbReference>
<dbReference type="PANTHER" id="PTHR11496:SF102">
    <property type="entry name" value="ALCOHOL DEHYDROGENASE 4"/>
    <property type="match status" value="1"/>
</dbReference>
<dbReference type="Pfam" id="PF25137">
    <property type="entry name" value="ADH_Fe_C"/>
    <property type="match status" value="1"/>
</dbReference>
<dbReference type="RefSeq" id="WP_196204268.1">
    <property type="nucleotide sequence ID" value="NZ_JADPUN010000247.1"/>
</dbReference>
<feature type="domain" description="Alcohol dehydrogenase iron-type/glycerol dehydrogenase GldA" evidence="3">
    <location>
        <begin position="10"/>
        <end position="181"/>
    </location>
</feature>
<keyword evidence="2" id="KW-0560">Oxidoreductase</keyword>
<evidence type="ECO:0000313" key="6">
    <source>
        <dbReference type="Proteomes" id="UP000638560"/>
    </source>
</evidence>
<dbReference type="Gene3D" id="1.20.1090.10">
    <property type="entry name" value="Dehydroquinate synthase-like - alpha domain"/>
    <property type="match status" value="1"/>
</dbReference>
<evidence type="ECO:0000259" key="3">
    <source>
        <dbReference type="Pfam" id="PF00465"/>
    </source>
</evidence>
<dbReference type="Pfam" id="PF00465">
    <property type="entry name" value="Fe-ADH"/>
    <property type="match status" value="1"/>
</dbReference>
<comment type="similarity">
    <text evidence="1">Belongs to the iron-containing alcohol dehydrogenase family.</text>
</comment>
<dbReference type="SUPFAM" id="SSF56796">
    <property type="entry name" value="Dehydroquinate synthase-like"/>
    <property type="match status" value="1"/>
</dbReference>
<comment type="caution">
    <text evidence="5">The sequence shown here is derived from an EMBL/GenBank/DDBJ whole genome shotgun (WGS) entry which is preliminary data.</text>
</comment>
<dbReference type="InterPro" id="IPR056798">
    <property type="entry name" value="ADH_Fe_C"/>
</dbReference>
<dbReference type="Proteomes" id="UP000638560">
    <property type="component" value="Unassembled WGS sequence"/>
</dbReference>
<gene>
    <name evidence="5" type="ORF">I0C86_27870</name>
</gene>
<reference evidence="5 6" key="1">
    <citation type="submission" date="2020-11" db="EMBL/GenBank/DDBJ databases">
        <title>A novel isolate from a Black sea contaminated sediment with potential to produce alkanes: Plantactinospora alkalitolerans sp. nov.</title>
        <authorList>
            <person name="Carro L."/>
            <person name="Veyisoglu A."/>
            <person name="Guven K."/>
            <person name="Schumann P."/>
            <person name="Klenk H.-P."/>
            <person name="Sahin N."/>
        </authorList>
    </citation>
    <scope>NUCLEOTIDE SEQUENCE [LARGE SCALE GENOMIC DNA]</scope>
    <source>
        <strain evidence="5 6">S1510</strain>
    </source>
</reference>
<proteinExistence type="inferred from homology"/>
<evidence type="ECO:0000259" key="4">
    <source>
        <dbReference type="Pfam" id="PF25137"/>
    </source>
</evidence>